<evidence type="ECO:0000313" key="3">
    <source>
        <dbReference type="Proteomes" id="UP000823990"/>
    </source>
</evidence>
<sequence>MCKRKQLGREKEITMKTTAKNIAALIAVIAADILSVALGIAVWIVSGETVDDIVIPLGIFLLFTAAQTAAAILGRKKGDGAFAISVTLSVLKLVIVFCTEFFWDIRNIYFGDPDKTAISVLIISYLISIAVVFACELATQLLSKIRSNRMDTISSDISE</sequence>
<comment type="caution">
    <text evidence="2">The sequence shown here is derived from an EMBL/GenBank/DDBJ whole genome shotgun (WGS) entry which is preliminary data.</text>
</comment>
<dbReference type="Proteomes" id="UP000823990">
    <property type="component" value="Unassembled WGS sequence"/>
</dbReference>
<evidence type="ECO:0000313" key="2">
    <source>
        <dbReference type="EMBL" id="HIW02493.1"/>
    </source>
</evidence>
<keyword evidence="1" id="KW-0472">Membrane</keyword>
<protein>
    <submittedName>
        <fullName evidence="2">Uncharacterized protein</fullName>
    </submittedName>
</protein>
<proteinExistence type="predicted"/>
<organism evidence="2 3">
    <name type="scientific">Candidatus Protoclostridium stercorigallinarum</name>
    <dbReference type="NCBI Taxonomy" id="2838741"/>
    <lineage>
        <taxon>Bacteria</taxon>
        <taxon>Bacillati</taxon>
        <taxon>Bacillota</taxon>
        <taxon>Clostridia</taxon>
        <taxon>Candidatus Protoclostridium</taxon>
    </lineage>
</organism>
<keyword evidence="1" id="KW-0812">Transmembrane</keyword>
<keyword evidence="1" id="KW-1133">Transmembrane helix</keyword>
<feature type="transmembrane region" description="Helical" evidence="1">
    <location>
        <begin position="53"/>
        <end position="74"/>
    </location>
</feature>
<gene>
    <name evidence="2" type="ORF">H9892_04055</name>
</gene>
<feature type="transmembrane region" description="Helical" evidence="1">
    <location>
        <begin position="21"/>
        <end position="47"/>
    </location>
</feature>
<accession>A0A9D1TR83</accession>
<reference evidence="2" key="1">
    <citation type="journal article" date="2021" name="PeerJ">
        <title>Extensive microbial diversity within the chicken gut microbiome revealed by metagenomics and culture.</title>
        <authorList>
            <person name="Gilroy R."/>
            <person name="Ravi A."/>
            <person name="Getino M."/>
            <person name="Pursley I."/>
            <person name="Horton D.L."/>
            <person name="Alikhan N.F."/>
            <person name="Baker D."/>
            <person name="Gharbi K."/>
            <person name="Hall N."/>
            <person name="Watson M."/>
            <person name="Adriaenssens E.M."/>
            <person name="Foster-Nyarko E."/>
            <person name="Jarju S."/>
            <person name="Secka A."/>
            <person name="Antonio M."/>
            <person name="Oren A."/>
            <person name="Chaudhuri R.R."/>
            <person name="La Ragione R."/>
            <person name="Hildebrand F."/>
            <person name="Pallen M.J."/>
        </authorList>
    </citation>
    <scope>NUCLEOTIDE SEQUENCE</scope>
    <source>
        <strain evidence="2">12435</strain>
    </source>
</reference>
<feature type="transmembrane region" description="Helical" evidence="1">
    <location>
        <begin position="81"/>
        <end position="105"/>
    </location>
</feature>
<dbReference type="EMBL" id="DXHS01000069">
    <property type="protein sequence ID" value="HIW02493.1"/>
    <property type="molecule type" value="Genomic_DNA"/>
</dbReference>
<feature type="transmembrane region" description="Helical" evidence="1">
    <location>
        <begin position="117"/>
        <end position="139"/>
    </location>
</feature>
<name>A0A9D1TR83_9FIRM</name>
<dbReference type="AlphaFoldDB" id="A0A9D1TR83"/>
<reference evidence="2" key="2">
    <citation type="submission" date="2021-04" db="EMBL/GenBank/DDBJ databases">
        <authorList>
            <person name="Gilroy R."/>
        </authorList>
    </citation>
    <scope>NUCLEOTIDE SEQUENCE</scope>
    <source>
        <strain evidence="2">12435</strain>
    </source>
</reference>
<evidence type="ECO:0000256" key="1">
    <source>
        <dbReference type="SAM" id="Phobius"/>
    </source>
</evidence>